<evidence type="ECO:0000313" key="6">
    <source>
        <dbReference type="EMBL" id="NBC72841.1"/>
    </source>
</evidence>
<organism evidence="6 7">
    <name type="scientific">Paenibacillus sacheonensis</name>
    <dbReference type="NCBI Taxonomy" id="742054"/>
    <lineage>
        <taxon>Bacteria</taxon>
        <taxon>Bacillati</taxon>
        <taxon>Bacillota</taxon>
        <taxon>Bacilli</taxon>
        <taxon>Bacillales</taxon>
        <taxon>Paenibacillaceae</taxon>
        <taxon>Paenibacillus</taxon>
    </lineage>
</organism>
<dbReference type="AlphaFoldDB" id="A0A7X5C1M5"/>
<evidence type="ECO:0000256" key="4">
    <source>
        <dbReference type="SAM" id="Phobius"/>
    </source>
</evidence>
<dbReference type="Gene3D" id="1.10.10.60">
    <property type="entry name" value="Homeodomain-like"/>
    <property type="match status" value="2"/>
</dbReference>
<dbReference type="GO" id="GO:0043565">
    <property type="term" value="F:sequence-specific DNA binding"/>
    <property type="evidence" value="ECO:0007669"/>
    <property type="project" value="InterPro"/>
</dbReference>
<evidence type="ECO:0000256" key="2">
    <source>
        <dbReference type="ARBA" id="ARBA00023125"/>
    </source>
</evidence>
<protein>
    <submittedName>
        <fullName evidence="6">Helix-turn-helix domain-containing protein</fullName>
    </submittedName>
</protein>
<evidence type="ECO:0000259" key="5">
    <source>
        <dbReference type="PROSITE" id="PS01124"/>
    </source>
</evidence>
<dbReference type="InterPro" id="IPR018060">
    <property type="entry name" value="HTH_AraC"/>
</dbReference>
<keyword evidence="7" id="KW-1185">Reference proteome</keyword>
<dbReference type="GO" id="GO:0003700">
    <property type="term" value="F:DNA-binding transcription factor activity"/>
    <property type="evidence" value="ECO:0007669"/>
    <property type="project" value="InterPro"/>
</dbReference>
<dbReference type="RefSeq" id="WP_161704236.1">
    <property type="nucleotide sequence ID" value="NZ_JAAAMU010000023.1"/>
</dbReference>
<keyword evidence="4" id="KW-0472">Membrane</keyword>
<dbReference type="InterPro" id="IPR018062">
    <property type="entry name" value="HTH_AraC-typ_CS"/>
</dbReference>
<accession>A0A7X5C1M5</accession>
<reference evidence="6 7" key="1">
    <citation type="submission" date="2020-01" db="EMBL/GenBank/DDBJ databases">
        <title>Paenibacillus soybeanensis sp. nov. isolated from the nodules of soybean (Glycine max(L.) Merr).</title>
        <authorList>
            <person name="Wang H."/>
        </authorList>
    </citation>
    <scope>NUCLEOTIDE SEQUENCE [LARGE SCALE GENOMIC DNA]</scope>
    <source>
        <strain evidence="6 7">DSM 23054</strain>
    </source>
</reference>
<dbReference type="OrthoDB" id="1877256at2"/>
<evidence type="ECO:0000313" key="7">
    <source>
        <dbReference type="Proteomes" id="UP000558113"/>
    </source>
</evidence>
<dbReference type="EMBL" id="JAAAMU010000023">
    <property type="protein sequence ID" value="NBC72841.1"/>
    <property type="molecule type" value="Genomic_DNA"/>
</dbReference>
<keyword evidence="4" id="KW-0812">Transmembrane</keyword>
<feature type="domain" description="HTH araC/xylS-type" evidence="5">
    <location>
        <begin position="633"/>
        <end position="732"/>
    </location>
</feature>
<dbReference type="PROSITE" id="PS01124">
    <property type="entry name" value="HTH_ARAC_FAMILY_2"/>
    <property type="match status" value="1"/>
</dbReference>
<keyword evidence="4" id="KW-1133">Transmembrane helix</keyword>
<dbReference type="SUPFAM" id="SSF46689">
    <property type="entry name" value="Homeodomain-like"/>
    <property type="match status" value="1"/>
</dbReference>
<evidence type="ECO:0000256" key="1">
    <source>
        <dbReference type="ARBA" id="ARBA00023015"/>
    </source>
</evidence>
<dbReference type="Pfam" id="PF12833">
    <property type="entry name" value="HTH_18"/>
    <property type="match status" value="1"/>
</dbReference>
<dbReference type="PANTHER" id="PTHR43280">
    <property type="entry name" value="ARAC-FAMILY TRANSCRIPTIONAL REGULATOR"/>
    <property type="match status" value="1"/>
</dbReference>
<gene>
    <name evidence="6" type="ORF">GT003_27990</name>
</gene>
<evidence type="ECO:0000256" key="3">
    <source>
        <dbReference type="ARBA" id="ARBA00023163"/>
    </source>
</evidence>
<comment type="caution">
    <text evidence="6">The sequence shown here is derived from an EMBL/GenBank/DDBJ whole genome shotgun (WGS) entry which is preliminary data.</text>
</comment>
<keyword evidence="2" id="KW-0238">DNA-binding</keyword>
<name>A0A7X5C1M5_9BACL</name>
<proteinExistence type="predicted"/>
<keyword evidence="3" id="KW-0804">Transcription</keyword>
<dbReference type="PROSITE" id="PS00041">
    <property type="entry name" value="HTH_ARAC_FAMILY_1"/>
    <property type="match status" value="1"/>
</dbReference>
<feature type="transmembrane region" description="Helical" evidence="4">
    <location>
        <begin position="263"/>
        <end position="283"/>
    </location>
</feature>
<dbReference type="SMART" id="SM00342">
    <property type="entry name" value="HTH_ARAC"/>
    <property type="match status" value="1"/>
</dbReference>
<sequence>MNRTWMHKMIWSYLPIFCLLFSFLFFVFFQTLVQQNNRNTKESSEVFVNQLLQSVDISLRSLDNMLIRDFVSNKLLSDFFQERGKDNVYLNYQIVNQMQLMKQAMPMIDSYYLVRYKDGIVFNGNTKSMDQFADIDFIRSQQRAKATYISTWSAFRTYGEFESQKPKDVISLVHNVSFSSSKDGMIVVNISLASLRMMMREMYEPGQSFVQLYDNEGQPLFKQDGGAGKRKVLASQTSRYTGWTAESGITNGRTGELISSLSSVWLVLGLLSFVAGGASIVYVTRKNYKPIADLVFRIQDQFGTGKPTLGRLAVDEFTFIETAINNFAEQTELFRKEARETAARKQKSLFRELLLTAGEQTEWLEPSLLPPHDRLRVFVLEIDHPEQMFNQYKLRDQSLFKFVVSSASHELFTAQPDVQVWLEWTSPLQMTGILFMNGAAEDTAAETAAHITDWVSRHLAFSVTIGLGETEEAGAGAAGESHKQAQKALSYKATLGHNRVIGGPDTAMQQTEKATNKHLQAIHLLIRQLRLHEEAWQESCDHFFAGMRACRLTKSEIAELCRYFAAHMDVQLSEASKEYYEYWVNETAPSLRQIIEEFDTLEELQRLCAGTLARFAAQMERLHGSRQHHQLLQEIRSYIGLHYANPELSLEFLGDKFGLNAKYISQLFKEEFGENFLDYLTQLRIMAAKKQLLEHPDSIQEVGERVGYVSAATFRRVFRKVEGLSPVDYRKRNAM</sequence>
<dbReference type="InterPro" id="IPR009057">
    <property type="entry name" value="Homeodomain-like_sf"/>
</dbReference>
<dbReference type="PANTHER" id="PTHR43280:SF28">
    <property type="entry name" value="HTH-TYPE TRANSCRIPTIONAL ACTIVATOR RHAS"/>
    <property type="match status" value="1"/>
</dbReference>
<dbReference type="Proteomes" id="UP000558113">
    <property type="component" value="Unassembled WGS sequence"/>
</dbReference>
<keyword evidence="1" id="KW-0805">Transcription regulation</keyword>